<dbReference type="PROSITE" id="PS50297">
    <property type="entry name" value="ANK_REP_REGION"/>
    <property type="match status" value="4"/>
</dbReference>
<evidence type="ECO:0000256" key="12">
    <source>
        <dbReference type="ARBA" id="ARBA00048048"/>
    </source>
</evidence>
<evidence type="ECO:0000256" key="14">
    <source>
        <dbReference type="RuleBase" id="RU079119"/>
    </source>
</evidence>
<reference evidence="17 18" key="1">
    <citation type="submission" date="2020-07" db="EMBL/GenBank/DDBJ databases">
        <title>The yeast mating-type switching endonuclease HO is a domesticated member of an unorthodox homing genetic element family.</title>
        <authorList>
            <person name="Coughlan A.Y."/>
            <person name="Lombardi L."/>
            <person name="Braun-Galleani S."/>
            <person name="Martos A.R."/>
            <person name="Galeote V."/>
            <person name="Bigey F."/>
            <person name="Dequin S."/>
            <person name="Byrne K.P."/>
            <person name="Wolfe K.H."/>
        </authorList>
    </citation>
    <scope>NUCLEOTIDE SEQUENCE [LARGE SCALE GENOMIC DNA]</scope>
    <source>
        <strain evidence="17 18">NRRL Y-6702</strain>
    </source>
</reference>
<evidence type="ECO:0000256" key="5">
    <source>
        <dbReference type="ARBA" id="ARBA00022737"/>
    </source>
</evidence>
<keyword evidence="18" id="KW-1185">Reference proteome</keyword>
<evidence type="ECO:0000256" key="3">
    <source>
        <dbReference type="ARBA" id="ARBA00022679"/>
    </source>
</evidence>
<dbReference type="InterPro" id="IPR002110">
    <property type="entry name" value="Ankyrin_rpt"/>
</dbReference>
<feature type="transmembrane region" description="Helical" evidence="14">
    <location>
        <begin position="570"/>
        <end position="592"/>
    </location>
</feature>
<evidence type="ECO:0000313" key="17">
    <source>
        <dbReference type="EMBL" id="QLG74922.1"/>
    </source>
</evidence>
<feature type="domain" description="Palmitoyltransferase DHHC" evidence="16">
    <location>
        <begin position="462"/>
        <end position="602"/>
    </location>
</feature>
<dbReference type="Pfam" id="PF00023">
    <property type="entry name" value="Ank"/>
    <property type="match status" value="1"/>
</dbReference>
<gene>
    <name evidence="17" type="ORF">HG535_0H02490</name>
</gene>
<dbReference type="Proteomes" id="UP000509704">
    <property type="component" value="Chromosome 8"/>
</dbReference>
<dbReference type="PROSITE" id="PS50088">
    <property type="entry name" value="ANK_REPEAT"/>
    <property type="match status" value="4"/>
</dbReference>
<evidence type="ECO:0000256" key="10">
    <source>
        <dbReference type="ARBA" id="ARBA00023288"/>
    </source>
</evidence>
<comment type="similarity">
    <text evidence="2">Belongs to the DHHC palmitoyltransferase family. AKR/ZDHHC17 subfamily.</text>
</comment>
<keyword evidence="9" id="KW-0564">Palmitate</keyword>
<dbReference type="Pfam" id="PF12796">
    <property type="entry name" value="Ank_2"/>
    <property type="match status" value="2"/>
</dbReference>
<feature type="repeat" description="ANK" evidence="13">
    <location>
        <begin position="241"/>
        <end position="273"/>
    </location>
</feature>
<accession>A0A7H9BAZ8</accession>
<dbReference type="Pfam" id="PF01529">
    <property type="entry name" value="DHHC"/>
    <property type="match status" value="1"/>
</dbReference>
<comment type="subcellular location">
    <subcellularLocation>
        <location evidence="1">Membrane</location>
        <topology evidence="1">Multi-pass membrane protein</topology>
    </subcellularLocation>
</comment>
<evidence type="ECO:0000256" key="15">
    <source>
        <dbReference type="SAM" id="MobiDB-lite"/>
    </source>
</evidence>
<dbReference type="GO" id="GO:0019706">
    <property type="term" value="F:protein-cysteine S-palmitoyltransferase activity"/>
    <property type="evidence" value="ECO:0007669"/>
    <property type="project" value="UniProtKB-EC"/>
</dbReference>
<dbReference type="AlphaFoldDB" id="A0A7H9BAZ8"/>
<feature type="transmembrane region" description="Helical" evidence="14">
    <location>
        <begin position="415"/>
        <end position="432"/>
    </location>
</feature>
<proteinExistence type="inferred from homology"/>
<sequence>MSVEESIKSNDPKIGALGAEDDVIQDDVSLSSMLPVISSEERTADVDKTLPIQSNDSDAAEAESVNSELQRYHVACQKGDLTTVKQMTEGGLVDIKKDYDDGEGVTGLHWASINNRLSVVDYLVTNGANVNAKAGTLHAPPIHWAARYGYVYIVDYLLKHGADAKLKDDQGFNLLHISVNSSNIMLILYVLFFVVDKDIIDVDSQDPHGRTSLLWAAYQGDSLTVDSLLRFGAYVKIADEGGFTPLHWGTLRGQPHVLMYLIKKGADFFQKTNDGKDCFTIAQEMNTVYSLNEAMRHCGFNAQGYPIRKFFEKSLHAKAFTFFVPWVFLGVALSFFSHVHILLSFPVILAFGLALQVALKRFVLPSYQNTGVSPLTLIKTPIFAGVFSGSVYWVFMVWIIRVFPATIGDKPLENLSLLLSIITLGYLFIKLLKSDPGRVPAETNHARVRETIEDLLKLGAYDTRHFCIETWIRKPLRSKFSSLSNSLVARFDHFCPWVYNDIGLKNHKVFIFFIATMELAVWIFTHLCLEYFDGLEDIYEDESGKVQCFLISDDDICAGLKYDLFTSLTLIWALLQAVWVAFVILVQLFQIFKGVTNYEFSKLMKDSKRANTDSVVFNEFFNTTPEDFVAVNGDIFENSSHGMESIARTPAPIKSSKRCCGFCCAITGMDQWLMVMKETMGIARNGSGSEHSLILSSPTNYGWKTNVKDFWLTSDATAPIWQRVLYSPQNSTALLGGTVVDYYELYKFPPRALDFGTPLDV</sequence>
<evidence type="ECO:0000256" key="4">
    <source>
        <dbReference type="ARBA" id="ARBA00022692"/>
    </source>
</evidence>
<dbReference type="GeneID" id="59238725"/>
<keyword evidence="11 14" id="KW-0012">Acyltransferase</keyword>
<dbReference type="PANTHER" id="PTHR24161">
    <property type="entry name" value="ANK_REP_REGION DOMAIN-CONTAINING PROTEIN-RELATED"/>
    <property type="match status" value="1"/>
</dbReference>
<dbReference type="RefSeq" id="XP_037146647.1">
    <property type="nucleotide sequence ID" value="XM_037290752.1"/>
</dbReference>
<evidence type="ECO:0000256" key="13">
    <source>
        <dbReference type="PROSITE-ProRule" id="PRU00023"/>
    </source>
</evidence>
<dbReference type="PANTHER" id="PTHR24161:SF85">
    <property type="entry name" value="PALMITOYLTRANSFERASE HIP14"/>
    <property type="match status" value="1"/>
</dbReference>
<evidence type="ECO:0000256" key="9">
    <source>
        <dbReference type="ARBA" id="ARBA00023139"/>
    </source>
</evidence>
<dbReference type="GO" id="GO:0016020">
    <property type="term" value="C:membrane"/>
    <property type="evidence" value="ECO:0007669"/>
    <property type="project" value="UniProtKB-SubCell"/>
</dbReference>
<comment type="domain">
    <text evidence="14">The DHHC domain is required for palmitoyltransferase activity.</text>
</comment>
<keyword evidence="6 14" id="KW-1133">Transmembrane helix</keyword>
<dbReference type="EMBL" id="CP058611">
    <property type="protein sequence ID" value="QLG74922.1"/>
    <property type="molecule type" value="Genomic_DNA"/>
</dbReference>
<feature type="transmembrane region" description="Helical" evidence="14">
    <location>
        <begin position="380"/>
        <end position="403"/>
    </location>
</feature>
<keyword evidence="8 14" id="KW-0472">Membrane</keyword>
<dbReference type="KEGG" id="zmk:HG535_0H02490"/>
<dbReference type="FunFam" id="1.25.40.20:FF:000301">
    <property type="entry name" value="Palmitoyltransferase"/>
    <property type="match status" value="1"/>
</dbReference>
<feature type="transmembrane region" description="Helical" evidence="14">
    <location>
        <begin position="509"/>
        <end position="532"/>
    </location>
</feature>
<feature type="compositionally biased region" description="Basic and acidic residues" evidence="15">
    <location>
        <begin position="1"/>
        <end position="11"/>
    </location>
</feature>
<keyword evidence="5" id="KW-0677">Repeat</keyword>
<evidence type="ECO:0000313" key="18">
    <source>
        <dbReference type="Proteomes" id="UP000509704"/>
    </source>
</evidence>
<comment type="caution">
    <text evidence="14">Lacks conserved residue(s) required for the propagation of feature annotation.</text>
</comment>
<feature type="repeat" description="ANK" evidence="13">
    <location>
        <begin position="141"/>
        <end position="169"/>
    </location>
</feature>
<feature type="transmembrane region" description="Helical" evidence="14">
    <location>
        <begin position="341"/>
        <end position="359"/>
    </location>
</feature>
<evidence type="ECO:0000256" key="8">
    <source>
        <dbReference type="ARBA" id="ARBA00023136"/>
    </source>
</evidence>
<evidence type="ECO:0000256" key="7">
    <source>
        <dbReference type="ARBA" id="ARBA00023043"/>
    </source>
</evidence>
<evidence type="ECO:0000259" key="16">
    <source>
        <dbReference type="Pfam" id="PF01529"/>
    </source>
</evidence>
<dbReference type="GO" id="GO:0005794">
    <property type="term" value="C:Golgi apparatus"/>
    <property type="evidence" value="ECO:0007669"/>
    <property type="project" value="UniProtKB-ARBA"/>
</dbReference>
<organism evidence="17 18">
    <name type="scientific">Zygotorulaspora mrakii</name>
    <name type="common">Zygosaccharomyces mrakii</name>
    <dbReference type="NCBI Taxonomy" id="42260"/>
    <lineage>
        <taxon>Eukaryota</taxon>
        <taxon>Fungi</taxon>
        <taxon>Dikarya</taxon>
        <taxon>Ascomycota</taxon>
        <taxon>Saccharomycotina</taxon>
        <taxon>Saccharomycetes</taxon>
        <taxon>Saccharomycetales</taxon>
        <taxon>Saccharomycetaceae</taxon>
        <taxon>Zygotorulaspora</taxon>
    </lineage>
</organism>
<keyword evidence="4 14" id="KW-0812">Transmembrane</keyword>
<dbReference type="SUPFAM" id="SSF48403">
    <property type="entry name" value="Ankyrin repeat"/>
    <property type="match status" value="1"/>
</dbReference>
<name>A0A7H9BAZ8_ZYGMR</name>
<evidence type="ECO:0000256" key="11">
    <source>
        <dbReference type="ARBA" id="ARBA00023315"/>
    </source>
</evidence>
<dbReference type="SMART" id="SM00248">
    <property type="entry name" value="ANK"/>
    <property type="match status" value="6"/>
</dbReference>
<feature type="repeat" description="ANK" evidence="13">
    <location>
        <begin position="103"/>
        <end position="135"/>
    </location>
</feature>
<evidence type="ECO:0000256" key="1">
    <source>
        <dbReference type="ARBA" id="ARBA00004141"/>
    </source>
</evidence>
<evidence type="ECO:0000256" key="2">
    <source>
        <dbReference type="ARBA" id="ARBA00010104"/>
    </source>
</evidence>
<dbReference type="InterPro" id="IPR001594">
    <property type="entry name" value="Palmitoyltrfase_DHHC"/>
</dbReference>
<dbReference type="EC" id="2.3.1.225" evidence="14"/>
<dbReference type="InterPro" id="IPR036770">
    <property type="entry name" value="Ankyrin_rpt-contain_sf"/>
</dbReference>
<protein>
    <recommendedName>
        <fullName evidence="14">Palmitoyltransferase</fullName>
        <ecNumber evidence="14">2.3.1.225</ecNumber>
    </recommendedName>
</protein>
<keyword evidence="7 13" id="KW-0040">ANK repeat</keyword>
<dbReference type="PROSITE" id="PS50216">
    <property type="entry name" value="DHHC"/>
    <property type="match status" value="1"/>
</dbReference>
<dbReference type="Gene3D" id="1.25.40.20">
    <property type="entry name" value="Ankyrin repeat-containing domain"/>
    <property type="match status" value="1"/>
</dbReference>
<comment type="catalytic activity">
    <reaction evidence="12 14">
        <text>L-cysteinyl-[protein] + hexadecanoyl-CoA = S-hexadecanoyl-L-cysteinyl-[protein] + CoA</text>
        <dbReference type="Rhea" id="RHEA:36683"/>
        <dbReference type="Rhea" id="RHEA-COMP:10131"/>
        <dbReference type="Rhea" id="RHEA-COMP:11032"/>
        <dbReference type="ChEBI" id="CHEBI:29950"/>
        <dbReference type="ChEBI" id="CHEBI:57287"/>
        <dbReference type="ChEBI" id="CHEBI:57379"/>
        <dbReference type="ChEBI" id="CHEBI:74151"/>
        <dbReference type="EC" id="2.3.1.225"/>
    </reaction>
</comment>
<feature type="transmembrane region" description="Helical" evidence="14">
    <location>
        <begin position="174"/>
        <end position="195"/>
    </location>
</feature>
<keyword evidence="10" id="KW-0449">Lipoprotein</keyword>
<feature type="region of interest" description="Disordered" evidence="15">
    <location>
        <begin position="1"/>
        <end position="20"/>
    </location>
</feature>
<feature type="repeat" description="ANK" evidence="13">
    <location>
        <begin position="208"/>
        <end position="240"/>
    </location>
</feature>
<keyword evidence="3 14" id="KW-0808">Transferase</keyword>
<dbReference type="OrthoDB" id="6781668at2759"/>
<evidence type="ECO:0000256" key="6">
    <source>
        <dbReference type="ARBA" id="ARBA00022989"/>
    </source>
</evidence>
<feature type="transmembrane region" description="Helical" evidence="14">
    <location>
        <begin position="315"/>
        <end position="335"/>
    </location>
</feature>